<keyword evidence="1" id="KW-1133">Transmembrane helix</keyword>
<evidence type="ECO:0000313" key="2">
    <source>
        <dbReference type="EMBL" id="CAE4669334.1"/>
    </source>
</evidence>
<dbReference type="AlphaFoldDB" id="A0A6V2QN44"/>
<gene>
    <name evidence="2" type="ORF">DBRI00130_LOCUS44290</name>
    <name evidence="3" type="ORF">DBRI00130_LOCUS44292</name>
</gene>
<dbReference type="EMBL" id="HBNS01061442">
    <property type="protein sequence ID" value="CAE4669338.1"/>
    <property type="molecule type" value="Transcribed_RNA"/>
</dbReference>
<dbReference type="EMBL" id="HBNS01061440">
    <property type="protein sequence ID" value="CAE4669334.1"/>
    <property type="molecule type" value="Transcribed_RNA"/>
</dbReference>
<evidence type="ECO:0000313" key="3">
    <source>
        <dbReference type="EMBL" id="CAE4669338.1"/>
    </source>
</evidence>
<protein>
    <submittedName>
        <fullName evidence="3">Uncharacterized protein</fullName>
    </submittedName>
</protein>
<keyword evidence="1" id="KW-0812">Transmembrane</keyword>
<keyword evidence="1" id="KW-0472">Membrane</keyword>
<reference evidence="3" key="1">
    <citation type="submission" date="2021-01" db="EMBL/GenBank/DDBJ databases">
        <authorList>
            <person name="Corre E."/>
            <person name="Pelletier E."/>
            <person name="Niang G."/>
            <person name="Scheremetjew M."/>
            <person name="Finn R."/>
            <person name="Kale V."/>
            <person name="Holt S."/>
            <person name="Cochrane G."/>
            <person name="Meng A."/>
            <person name="Brown T."/>
            <person name="Cohen L."/>
        </authorList>
    </citation>
    <scope>NUCLEOTIDE SEQUENCE</scope>
    <source>
        <strain evidence="3">GSO104</strain>
    </source>
</reference>
<evidence type="ECO:0000256" key="1">
    <source>
        <dbReference type="SAM" id="Phobius"/>
    </source>
</evidence>
<name>A0A6V2QN44_9STRA</name>
<feature type="transmembrane region" description="Helical" evidence="1">
    <location>
        <begin position="71"/>
        <end position="97"/>
    </location>
</feature>
<accession>A0A6V2QN44</accession>
<proteinExistence type="predicted"/>
<sequence>MRYFFCFFSLFKYGHKGSYMAGIYAYNAVQCPMEAIHGKQSSIHNLIAGGSLGYIGIRAGRLGVPFVDPYAFLRFGLSPAAVGAAVYGGMGFLLATLGGKRI</sequence>
<organism evidence="3">
    <name type="scientific">Ditylum brightwellii</name>
    <dbReference type="NCBI Taxonomy" id="49249"/>
    <lineage>
        <taxon>Eukaryota</taxon>
        <taxon>Sar</taxon>
        <taxon>Stramenopiles</taxon>
        <taxon>Ochrophyta</taxon>
        <taxon>Bacillariophyta</taxon>
        <taxon>Mediophyceae</taxon>
        <taxon>Lithodesmiophycidae</taxon>
        <taxon>Lithodesmiales</taxon>
        <taxon>Lithodesmiaceae</taxon>
        <taxon>Ditylum</taxon>
    </lineage>
</organism>